<proteinExistence type="predicted"/>
<dbReference type="EMBL" id="LCHM01000048">
    <property type="protein sequence ID" value="KKT35795.1"/>
    <property type="molecule type" value="Genomic_DNA"/>
</dbReference>
<name>A0A0G1GMN6_9BACT</name>
<evidence type="ECO:0000313" key="1">
    <source>
        <dbReference type="EMBL" id="KKT35795.1"/>
    </source>
</evidence>
<organism evidence="1 2">
    <name type="scientific">Candidatus Gottesmanbacteria bacterium GW2011_GWB1_44_11c</name>
    <dbReference type="NCBI Taxonomy" id="1618447"/>
    <lineage>
        <taxon>Bacteria</taxon>
        <taxon>Candidatus Gottesmaniibacteriota</taxon>
    </lineage>
</organism>
<dbReference type="Proteomes" id="UP000034617">
    <property type="component" value="Unassembled WGS sequence"/>
</dbReference>
<dbReference type="AlphaFoldDB" id="A0A0G1GMN6"/>
<reference evidence="1 2" key="1">
    <citation type="journal article" date="2015" name="Nature">
        <title>rRNA introns, odd ribosomes, and small enigmatic genomes across a large radiation of phyla.</title>
        <authorList>
            <person name="Brown C.T."/>
            <person name="Hug L.A."/>
            <person name="Thomas B.C."/>
            <person name="Sharon I."/>
            <person name="Castelle C.J."/>
            <person name="Singh A."/>
            <person name="Wilkins M.J."/>
            <person name="Williams K.H."/>
            <person name="Banfield J.F."/>
        </authorList>
    </citation>
    <scope>NUCLEOTIDE SEQUENCE [LARGE SCALE GENOMIC DNA]</scope>
</reference>
<protein>
    <submittedName>
        <fullName evidence="1">Uncharacterized protein</fullName>
    </submittedName>
</protein>
<accession>A0A0G1GMN6</accession>
<evidence type="ECO:0000313" key="2">
    <source>
        <dbReference type="Proteomes" id="UP000034617"/>
    </source>
</evidence>
<gene>
    <name evidence="1" type="ORF">UW22_C0048G0012</name>
</gene>
<sequence>MLIHSAKIILLIMDFVVNKRNGSTATGFEEYLLTVVVFVPCVL</sequence>
<comment type="caution">
    <text evidence="1">The sequence shown here is derived from an EMBL/GenBank/DDBJ whole genome shotgun (WGS) entry which is preliminary data.</text>
</comment>